<feature type="domain" description="RING-type" evidence="7">
    <location>
        <begin position="89"/>
        <end position="130"/>
    </location>
</feature>
<dbReference type="CDD" id="cd16454">
    <property type="entry name" value="RING-H2_PA-TM-RING"/>
    <property type="match status" value="1"/>
</dbReference>
<evidence type="ECO:0000259" key="7">
    <source>
        <dbReference type="PROSITE" id="PS50089"/>
    </source>
</evidence>
<keyword evidence="4 6" id="KW-0863">Zinc-finger</keyword>
<name>A0A067L493_JATCU</name>
<dbReference type="GO" id="GO:0005737">
    <property type="term" value="C:cytoplasm"/>
    <property type="evidence" value="ECO:0007669"/>
    <property type="project" value="TreeGrafter"/>
</dbReference>
<dbReference type="PANTHER" id="PTHR15710">
    <property type="entry name" value="E3 UBIQUITIN-PROTEIN LIGASE PRAJA"/>
    <property type="match status" value="1"/>
</dbReference>
<dbReference type="GO" id="GO:0008270">
    <property type="term" value="F:zinc ion binding"/>
    <property type="evidence" value="ECO:0007669"/>
    <property type="project" value="UniProtKB-KW"/>
</dbReference>
<dbReference type="GO" id="GO:0061630">
    <property type="term" value="F:ubiquitin protein ligase activity"/>
    <property type="evidence" value="ECO:0007669"/>
    <property type="project" value="UniProtKB-EC"/>
</dbReference>
<reference evidence="8 9" key="1">
    <citation type="journal article" date="2014" name="PLoS ONE">
        <title>Global Analysis of Gene Expression Profiles in Physic Nut (Jatropha curcas L.) Seedlings Exposed to Salt Stress.</title>
        <authorList>
            <person name="Zhang L."/>
            <person name="Zhang C."/>
            <person name="Wu P."/>
            <person name="Chen Y."/>
            <person name="Li M."/>
            <person name="Jiang H."/>
            <person name="Wu G."/>
        </authorList>
    </citation>
    <scope>NUCLEOTIDE SEQUENCE [LARGE SCALE GENOMIC DNA]</scope>
    <source>
        <strain evidence="9">cv. GZQX0401</strain>
        <tissue evidence="8">Young leaves</tissue>
    </source>
</reference>
<dbReference type="SUPFAM" id="SSF57850">
    <property type="entry name" value="RING/U-box"/>
    <property type="match status" value="1"/>
</dbReference>
<sequence length="137" mass="15313">MSTLLPPEFFRTLMFGDNDEFESFLSDDLHLPPESYSGAASVIPLLLLMGNDDDDYDLHTVADFTCGASVDSVKKLDKIRIEGSEILVCSVCLEELSIGSEATRMPCSHVYHQKCIVEWLKKSNTCPLCRYQMPTAN</sequence>
<dbReference type="PROSITE" id="PS50089">
    <property type="entry name" value="ZF_RING_2"/>
    <property type="match status" value="1"/>
</dbReference>
<dbReference type="InterPro" id="IPR013083">
    <property type="entry name" value="Znf_RING/FYVE/PHD"/>
</dbReference>
<dbReference type="EMBL" id="KK914353">
    <property type="protein sequence ID" value="KDP39315.1"/>
    <property type="molecule type" value="Genomic_DNA"/>
</dbReference>
<dbReference type="PANTHER" id="PTHR15710:SF245">
    <property type="entry name" value="RING-TYPE DOMAIN-CONTAINING PROTEIN"/>
    <property type="match status" value="1"/>
</dbReference>
<evidence type="ECO:0000256" key="5">
    <source>
        <dbReference type="ARBA" id="ARBA00022833"/>
    </source>
</evidence>
<dbReference type="SMART" id="SM00184">
    <property type="entry name" value="RING"/>
    <property type="match status" value="1"/>
</dbReference>
<dbReference type="InterPro" id="IPR001841">
    <property type="entry name" value="Znf_RING"/>
</dbReference>
<evidence type="ECO:0000313" key="9">
    <source>
        <dbReference type="Proteomes" id="UP000027138"/>
    </source>
</evidence>
<evidence type="ECO:0000256" key="2">
    <source>
        <dbReference type="ARBA" id="ARBA00012483"/>
    </source>
</evidence>
<comment type="catalytic activity">
    <reaction evidence="1">
        <text>S-ubiquitinyl-[E2 ubiquitin-conjugating enzyme]-L-cysteine + [acceptor protein]-L-lysine = [E2 ubiquitin-conjugating enzyme]-L-cysteine + N(6)-ubiquitinyl-[acceptor protein]-L-lysine.</text>
        <dbReference type="EC" id="2.3.2.27"/>
    </reaction>
</comment>
<dbReference type="AlphaFoldDB" id="A0A067L493"/>
<keyword evidence="5" id="KW-0862">Zinc</keyword>
<keyword evidence="3" id="KW-0479">Metal-binding</keyword>
<evidence type="ECO:0000256" key="1">
    <source>
        <dbReference type="ARBA" id="ARBA00000900"/>
    </source>
</evidence>
<dbReference type="SMART" id="SM00744">
    <property type="entry name" value="RINGv"/>
    <property type="match status" value="1"/>
</dbReference>
<dbReference type="EC" id="2.3.2.27" evidence="2"/>
<keyword evidence="9" id="KW-1185">Reference proteome</keyword>
<dbReference type="InterPro" id="IPR011016">
    <property type="entry name" value="Znf_RING-CH"/>
</dbReference>
<dbReference type="OrthoDB" id="851237at2759"/>
<proteinExistence type="predicted"/>
<evidence type="ECO:0000256" key="6">
    <source>
        <dbReference type="PROSITE-ProRule" id="PRU00175"/>
    </source>
</evidence>
<accession>A0A067L493</accession>
<dbReference type="Gene3D" id="3.30.40.10">
    <property type="entry name" value="Zinc/RING finger domain, C3HC4 (zinc finger)"/>
    <property type="match status" value="1"/>
</dbReference>
<gene>
    <name evidence="8" type="ORF">JCGZ_01072</name>
</gene>
<dbReference type="GO" id="GO:0016567">
    <property type="term" value="P:protein ubiquitination"/>
    <property type="evidence" value="ECO:0007669"/>
    <property type="project" value="TreeGrafter"/>
</dbReference>
<organism evidence="8 9">
    <name type="scientific">Jatropha curcas</name>
    <name type="common">Barbados nut</name>
    <dbReference type="NCBI Taxonomy" id="180498"/>
    <lineage>
        <taxon>Eukaryota</taxon>
        <taxon>Viridiplantae</taxon>
        <taxon>Streptophyta</taxon>
        <taxon>Embryophyta</taxon>
        <taxon>Tracheophyta</taxon>
        <taxon>Spermatophyta</taxon>
        <taxon>Magnoliopsida</taxon>
        <taxon>eudicotyledons</taxon>
        <taxon>Gunneridae</taxon>
        <taxon>Pentapetalae</taxon>
        <taxon>rosids</taxon>
        <taxon>fabids</taxon>
        <taxon>Malpighiales</taxon>
        <taxon>Euphorbiaceae</taxon>
        <taxon>Crotonoideae</taxon>
        <taxon>Jatropheae</taxon>
        <taxon>Jatropha</taxon>
    </lineage>
</organism>
<evidence type="ECO:0000256" key="4">
    <source>
        <dbReference type="ARBA" id="ARBA00022771"/>
    </source>
</evidence>
<dbReference type="Pfam" id="PF13639">
    <property type="entry name" value="zf-RING_2"/>
    <property type="match status" value="1"/>
</dbReference>
<dbReference type="Proteomes" id="UP000027138">
    <property type="component" value="Unassembled WGS sequence"/>
</dbReference>
<evidence type="ECO:0000256" key="3">
    <source>
        <dbReference type="ARBA" id="ARBA00022723"/>
    </source>
</evidence>
<protein>
    <recommendedName>
        <fullName evidence="2">RING-type E3 ubiquitin transferase</fullName>
        <ecNumber evidence="2">2.3.2.27</ecNumber>
    </recommendedName>
</protein>
<evidence type="ECO:0000313" key="8">
    <source>
        <dbReference type="EMBL" id="KDP39315.1"/>
    </source>
</evidence>